<organism evidence="3 4">
    <name type="scientific">Eucalyptus globulus</name>
    <name type="common">Tasmanian blue gum</name>
    <dbReference type="NCBI Taxonomy" id="34317"/>
    <lineage>
        <taxon>Eukaryota</taxon>
        <taxon>Viridiplantae</taxon>
        <taxon>Streptophyta</taxon>
        <taxon>Embryophyta</taxon>
        <taxon>Tracheophyta</taxon>
        <taxon>Spermatophyta</taxon>
        <taxon>Magnoliopsida</taxon>
        <taxon>eudicotyledons</taxon>
        <taxon>Gunneridae</taxon>
        <taxon>Pentapetalae</taxon>
        <taxon>rosids</taxon>
        <taxon>malvids</taxon>
        <taxon>Myrtales</taxon>
        <taxon>Myrtaceae</taxon>
        <taxon>Myrtoideae</taxon>
        <taxon>Eucalypteae</taxon>
        <taxon>Eucalyptus</taxon>
    </lineage>
</organism>
<reference evidence="3 4" key="1">
    <citation type="submission" date="2024-11" db="EMBL/GenBank/DDBJ databases">
        <title>Chromosome-level genome assembly of Eucalyptus globulus Labill. provides insights into its genome evolution.</title>
        <authorList>
            <person name="Li X."/>
        </authorList>
    </citation>
    <scope>NUCLEOTIDE SEQUENCE [LARGE SCALE GENOMIC DNA]</scope>
    <source>
        <strain evidence="3">CL2024</strain>
        <tissue evidence="3">Fresh tender leaves</tissue>
    </source>
</reference>
<dbReference type="PANTHER" id="PTHR33430">
    <property type="entry name" value="MATERNAL EFFECT EMBRYO ARREST PROTEIN"/>
    <property type="match status" value="1"/>
</dbReference>
<name>A0ABD3LRK1_EUCGL</name>
<feature type="region of interest" description="Disordered" evidence="1">
    <location>
        <begin position="1"/>
        <end position="28"/>
    </location>
</feature>
<feature type="transmembrane region" description="Helical" evidence="2">
    <location>
        <begin position="179"/>
        <end position="202"/>
    </location>
</feature>
<feature type="transmembrane region" description="Helical" evidence="2">
    <location>
        <begin position="47"/>
        <end position="67"/>
    </location>
</feature>
<sequence length="246" mass="26838">MADPPFEPSKGGKEITASSESSKDGDPVDYDELQKRVDIYQKALDDLVSVNSLFTVAVFVGLAFASAEQQNLAGDSKCEAGVRVGRRLVKNEVISFAFYLFSSLVAKSLKTHLFTYLITDPSCDQITHWSSKVLRGSLFFLSTATSIIGGVLLLYSMVDMIQLRLGKVTCKGIETLNAVGVLIAVNVFALLIYIPFVAHAIVKSTAIFDSLCPYCTTCHRPIREGRAFCPTCQRPLDTPSSTSQHP</sequence>
<gene>
    <name evidence="3" type="ORF">ACJRO7_000018</name>
</gene>
<proteinExistence type="predicted"/>
<keyword evidence="2" id="KW-1133">Transmembrane helix</keyword>
<evidence type="ECO:0000256" key="2">
    <source>
        <dbReference type="SAM" id="Phobius"/>
    </source>
</evidence>
<evidence type="ECO:0000256" key="1">
    <source>
        <dbReference type="SAM" id="MobiDB-lite"/>
    </source>
</evidence>
<evidence type="ECO:0000313" key="4">
    <source>
        <dbReference type="Proteomes" id="UP001634007"/>
    </source>
</evidence>
<accession>A0ABD3LRK1</accession>
<dbReference type="EMBL" id="JBJKBG010000001">
    <property type="protein sequence ID" value="KAL3752542.1"/>
    <property type="molecule type" value="Genomic_DNA"/>
</dbReference>
<feature type="transmembrane region" description="Helical" evidence="2">
    <location>
        <begin position="96"/>
        <end position="118"/>
    </location>
</feature>
<evidence type="ECO:0000313" key="3">
    <source>
        <dbReference type="EMBL" id="KAL3752542.1"/>
    </source>
</evidence>
<dbReference type="PANTHER" id="PTHR33430:SF1">
    <property type="entry name" value="PGG DOMAIN-CONTAINING PROTEIN"/>
    <property type="match status" value="1"/>
</dbReference>
<feature type="transmembrane region" description="Helical" evidence="2">
    <location>
        <begin position="138"/>
        <end position="158"/>
    </location>
</feature>
<protein>
    <submittedName>
        <fullName evidence="3">Uncharacterized protein</fullName>
    </submittedName>
</protein>
<keyword evidence="2" id="KW-0812">Transmembrane</keyword>
<comment type="caution">
    <text evidence="3">The sequence shown here is derived from an EMBL/GenBank/DDBJ whole genome shotgun (WGS) entry which is preliminary data.</text>
</comment>
<dbReference type="Proteomes" id="UP001634007">
    <property type="component" value="Unassembled WGS sequence"/>
</dbReference>
<keyword evidence="4" id="KW-1185">Reference proteome</keyword>
<dbReference type="AlphaFoldDB" id="A0ABD3LRK1"/>
<keyword evidence="2" id="KW-0472">Membrane</keyword>